<accession>K3X914</accession>
<reference evidence="3" key="2">
    <citation type="submission" date="2010-04" db="EMBL/GenBank/DDBJ databases">
        <authorList>
            <person name="Buell R."/>
            <person name="Hamilton J."/>
            <person name="Hostetler J."/>
        </authorList>
    </citation>
    <scope>NUCLEOTIDE SEQUENCE [LARGE SCALE GENOMIC DNA]</scope>
    <source>
        <strain evidence="3">DAOM:BR144</strain>
    </source>
</reference>
<evidence type="ECO:0000313" key="2">
    <source>
        <dbReference type="EnsemblProtists" id="PYU1_T013713"/>
    </source>
</evidence>
<keyword evidence="1" id="KW-0812">Transmembrane</keyword>
<keyword evidence="3" id="KW-1185">Reference proteome</keyword>
<proteinExistence type="predicted"/>
<dbReference type="AlphaFoldDB" id="K3X914"/>
<name>K3X914_GLOUD</name>
<feature type="transmembrane region" description="Helical" evidence="1">
    <location>
        <begin position="108"/>
        <end position="127"/>
    </location>
</feature>
<sequence length="205" mass="23097">MACNTIKVGTEVTPLQTGTTLLSTHWLPEESIVAEFLEEPDCGLFNWCQNGSIRKTQLTTHRLFFLQATRTWCCLKKVKKPEMRQVFIQDIAEISIGDYSDTQTAFKVLKIIVGLALIIGGLVLAFYKTHSYEDDDSSMKIPGYILIAFGFVVLILSQCRSTVPQVIFGTRCPQVGLFSIKLRKAADRVRLLEHVSTLIHAHHKK</sequence>
<dbReference type="OMA" id="MACNTIK"/>
<feature type="transmembrane region" description="Helical" evidence="1">
    <location>
        <begin position="139"/>
        <end position="157"/>
    </location>
</feature>
<reference evidence="2" key="3">
    <citation type="submission" date="2015-02" db="UniProtKB">
        <authorList>
            <consortium name="EnsemblProtists"/>
        </authorList>
    </citation>
    <scope>IDENTIFICATION</scope>
    <source>
        <strain evidence="2">DAOM BR144</strain>
    </source>
</reference>
<protein>
    <submittedName>
        <fullName evidence="2">Uncharacterized protein</fullName>
    </submittedName>
</protein>
<dbReference type="VEuPathDB" id="FungiDB:PYU1_G013684"/>
<evidence type="ECO:0000313" key="3">
    <source>
        <dbReference type="Proteomes" id="UP000019132"/>
    </source>
</evidence>
<evidence type="ECO:0000256" key="1">
    <source>
        <dbReference type="SAM" id="Phobius"/>
    </source>
</evidence>
<dbReference type="EMBL" id="GL376586">
    <property type="status" value="NOT_ANNOTATED_CDS"/>
    <property type="molecule type" value="Genomic_DNA"/>
</dbReference>
<keyword evidence="1" id="KW-1133">Transmembrane helix</keyword>
<dbReference type="EnsemblProtists" id="PYU1_T013713">
    <property type="protein sequence ID" value="PYU1_T013713"/>
    <property type="gene ID" value="PYU1_G013684"/>
</dbReference>
<keyword evidence="1" id="KW-0472">Membrane</keyword>
<dbReference type="HOGENOM" id="CLU_116062_0_0_1"/>
<dbReference type="InParanoid" id="K3X914"/>
<dbReference type="Proteomes" id="UP000019132">
    <property type="component" value="Unassembled WGS sequence"/>
</dbReference>
<reference evidence="3" key="1">
    <citation type="journal article" date="2010" name="Genome Biol.">
        <title>Genome sequence of the necrotrophic plant pathogen Pythium ultimum reveals original pathogenicity mechanisms and effector repertoire.</title>
        <authorList>
            <person name="Levesque C.A."/>
            <person name="Brouwer H."/>
            <person name="Cano L."/>
            <person name="Hamilton J.P."/>
            <person name="Holt C."/>
            <person name="Huitema E."/>
            <person name="Raffaele S."/>
            <person name="Robideau G.P."/>
            <person name="Thines M."/>
            <person name="Win J."/>
            <person name="Zerillo M.M."/>
            <person name="Beakes G.W."/>
            <person name="Boore J.L."/>
            <person name="Busam D."/>
            <person name="Dumas B."/>
            <person name="Ferriera S."/>
            <person name="Fuerstenberg S.I."/>
            <person name="Gachon C.M."/>
            <person name="Gaulin E."/>
            <person name="Govers F."/>
            <person name="Grenville-Briggs L."/>
            <person name="Horner N."/>
            <person name="Hostetler J."/>
            <person name="Jiang R.H."/>
            <person name="Johnson J."/>
            <person name="Krajaejun T."/>
            <person name="Lin H."/>
            <person name="Meijer H.J."/>
            <person name="Moore B."/>
            <person name="Morris P."/>
            <person name="Phuntmart V."/>
            <person name="Puiu D."/>
            <person name="Shetty J."/>
            <person name="Stajich J.E."/>
            <person name="Tripathy S."/>
            <person name="Wawra S."/>
            <person name="van West P."/>
            <person name="Whitty B.R."/>
            <person name="Coutinho P.M."/>
            <person name="Henrissat B."/>
            <person name="Martin F."/>
            <person name="Thomas P.D."/>
            <person name="Tyler B.M."/>
            <person name="De Vries R.P."/>
            <person name="Kamoun S."/>
            <person name="Yandell M."/>
            <person name="Tisserat N."/>
            <person name="Buell C.R."/>
        </authorList>
    </citation>
    <scope>NUCLEOTIDE SEQUENCE</scope>
    <source>
        <strain evidence="3">DAOM:BR144</strain>
    </source>
</reference>
<organism evidence="2 3">
    <name type="scientific">Globisporangium ultimum (strain ATCC 200006 / CBS 805.95 / DAOM BR144)</name>
    <name type="common">Pythium ultimum</name>
    <dbReference type="NCBI Taxonomy" id="431595"/>
    <lineage>
        <taxon>Eukaryota</taxon>
        <taxon>Sar</taxon>
        <taxon>Stramenopiles</taxon>
        <taxon>Oomycota</taxon>
        <taxon>Peronosporomycetes</taxon>
        <taxon>Pythiales</taxon>
        <taxon>Pythiaceae</taxon>
        <taxon>Globisporangium</taxon>
    </lineage>
</organism>
<dbReference type="eggNOG" id="ENOG502SWZ1">
    <property type="taxonomic scope" value="Eukaryota"/>
</dbReference>